<name>A0A8J2R0J5_9NEOP</name>
<dbReference type="InterPro" id="IPR052338">
    <property type="entry name" value="Transposase_5"/>
</dbReference>
<dbReference type="InterPro" id="IPR036397">
    <property type="entry name" value="RNaseH_sf"/>
</dbReference>
<dbReference type="InterPro" id="IPR038717">
    <property type="entry name" value="Tc1-like_DDE_dom"/>
</dbReference>
<dbReference type="AlphaFoldDB" id="A0A8J2R0J5"/>
<keyword evidence="5" id="KW-1185">Reference proteome</keyword>
<dbReference type="OrthoDB" id="4843387at2759"/>
<dbReference type="Pfam" id="PF01498">
    <property type="entry name" value="HTH_Tnp_Tc3_2"/>
    <property type="match status" value="1"/>
</dbReference>
<dbReference type="EMBL" id="CAKASE010000078">
    <property type="protein sequence ID" value="CAG9579048.1"/>
    <property type="molecule type" value="Genomic_DNA"/>
</dbReference>
<dbReference type="InterPro" id="IPR002492">
    <property type="entry name" value="Transposase_Tc1-like"/>
</dbReference>
<sequence>MGKKGDLSPRKKAEVKALLNTKTFSNREISRRLKVSEASVRRIKKVIESGEELSPKRKKRCGRKPIFTPRSERCLKKICLENRFATTKVIKSQLQDASVNASERTIRIKLKELDFKACRPAKKPKLTAAMKTKRLKWAKQWQDQDVNFWRSVCFSDESTFEILQNKAQYVRRRPGEKFRPDCVVTTVKHPTKVMIWSVISGKGTGRLYVVKGIMRQDQYKDVLENRLIPQLREWFPNGEPFIFMQDGAPCHTARSVKAFLAENNIPLLDWPGNSPDMNPIENVWELMKREVAKDVITNKTQLLEKIIHVWNHHPQMQETVQSCIDSMPRRIKALIAAKGGSTKY</sequence>
<evidence type="ECO:0000259" key="3">
    <source>
        <dbReference type="Pfam" id="PF13358"/>
    </source>
</evidence>
<dbReference type="Proteomes" id="UP000789524">
    <property type="component" value="Unassembled WGS sequence"/>
</dbReference>
<dbReference type="Pfam" id="PF13358">
    <property type="entry name" value="DDE_3"/>
    <property type="match status" value="1"/>
</dbReference>
<dbReference type="PANTHER" id="PTHR23022:SF135">
    <property type="entry name" value="SI:DKEY-77F5.3"/>
    <property type="match status" value="1"/>
</dbReference>
<feature type="domain" description="Transposase Tc1-like" evidence="2">
    <location>
        <begin position="73"/>
        <end position="143"/>
    </location>
</feature>
<dbReference type="InterPro" id="IPR047655">
    <property type="entry name" value="Transpos_IS630-like"/>
</dbReference>
<comment type="caution">
    <text evidence="4">The sequence shown here is derived from an EMBL/GenBank/DDBJ whole genome shotgun (WGS) entry which is preliminary data.</text>
</comment>
<dbReference type="PANTHER" id="PTHR23022">
    <property type="entry name" value="TRANSPOSABLE ELEMENT-RELATED"/>
    <property type="match status" value="1"/>
</dbReference>
<reference evidence="4" key="1">
    <citation type="submission" date="2021-09" db="EMBL/GenBank/DDBJ databases">
        <authorList>
            <person name="Martin H S."/>
        </authorList>
    </citation>
    <scope>NUCLEOTIDE SEQUENCE</scope>
</reference>
<dbReference type="SUPFAM" id="SSF46689">
    <property type="entry name" value="Homeodomain-like"/>
    <property type="match status" value="1"/>
</dbReference>
<protein>
    <submittedName>
        <fullName evidence="4">(African queen) hypothetical protein</fullName>
    </submittedName>
</protein>
<dbReference type="Gene3D" id="3.30.420.10">
    <property type="entry name" value="Ribonuclease H-like superfamily/Ribonuclease H"/>
    <property type="match status" value="1"/>
</dbReference>
<dbReference type="GO" id="GO:0005634">
    <property type="term" value="C:nucleus"/>
    <property type="evidence" value="ECO:0007669"/>
    <property type="project" value="UniProtKB-SubCell"/>
</dbReference>
<gene>
    <name evidence="4" type="ORF">DCHRY22_LOCUS13041</name>
</gene>
<organism evidence="4 5">
    <name type="scientific">Danaus chrysippus</name>
    <name type="common">African queen</name>
    <dbReference type="NCBI Taxonomy" id="151541"/>
    <lineage>
        <taxon>Eukaryota</taxon>
        <taxon>Metazoa</taxon>
        <taxon>Ecdysozoa</taxon>
        <taxon>Arthropoda</taxon>
        <taxon>Hexapoda</taxon>
        <taxon>Insecta</taxon>
        <taxon>Pterygota</taxon>
        <taxon>Neoptera</taxon>
        <taxon>Endopterygota</taxon>
        <taxon>Lepidoptera</taxon>
        <taxon>Glossata</taxon>
        <taxon>Ditrysia</taxon>
        <taxon>Papilionoidea</taxon>
        <taxon>Nymphalidae</taxon>
        <taxon>Danainae</taxon>
        <taxon>Danaini</taxon>
        <taxon>Danaina</taxon>
        <taxon>Danaus</taxon>
        <taxon>Anosia</taxon>
    </lineage>
</organism>
<dbReference type="NCBIfam" id="NF033545">
    <property type="entry name" value="transpos_IS630"/>
    <property type="match status" value="1"/>
</dbReference>
<dbReference type="GO" id="GO:0003677">
    <property type="term" value="F:DNA binding"/>
    <property type="evidence" value="ECO:0007669"/>
    <property type="project" value="InterPro"/>
</dbReference>
<dbReference type="GO" id="GO:0015074">
    <property type="term" value="P:DNA integration"/>
    <property type="evidence" value="ECO:0007669"/>
    <property type="project" value="InterPro"/>
</dbReference>
<feature type="domain" description="Tc1-like transposase DDE" evidence="3">
    <location>
        <begin position="152"/>
        <end position="300"/>
    </location>
</feature>
<evidence type="ECO:0000313" key="5">
    <source>
        <dbReference type="Proteomes" id="UP000789524"/>
    </source>
</evidence>
<evidence type="ECO:0000256" key="1">
    <source>
        <dbReference type="ARBA" id="ARBA00004123"/>
    </source>
</evidence>
<accession>A0A8J2R0J5</accession>
<proteinExistence type="predicted"/>
<dbReference type="InterPro" id="IPR009057">
    <property type="entry name" value="Homeodomain-like_sf"/>
</dbReference>
<dbReference type="GO" id="GO:0006313">
    <property type="term" value="P:DNA transposition"/>
    <property type="evidence" value="ECO:0007669"/>
    <property type="project" value="InterPro"/>
</dbReference>
<evidence type="ECO:0000259" key="2">
    <source>
        <dbReference type="Pfam" id="PF01498"/>
    </source>
</evidence>
<comment type="subcellular location">
    <subcellularLocation>
        <location evidence="1">Nucleus</location>
    </subcellularLocation>
</comment>
<evidence type="ECO:0000313" key="4">
    <source>
        <dbReference type="EMBL" id="CAG9579048.1"/>
    </source>
</evidence>